<dbReference type="PANTHER" id="PTHR45926">
    <property type="entry name" value="OSJNBA0053K19.4 PROTEIN"/>
    <property type="match status" value="1"/>
</dbReference>
<feature type="non-terminal residue" evidence="4">
    <location>
        <position position="1"/>
    </location>
</feature>
<reference evidence="5" key="1">
    <citation type="journal article" date="2015" name="PLoS Genet.">
        <title>Genome Sequence and Transcriptome Analyses of Chrysochromulina tobin: Metabolic Tools for Enhanced Algal Fitness in the Prominent Order Prymnesiales (Haptophyceae).</title>
        <authorList>
            <person name="Hovde B.T."/>
            <person name="Deodato C.R."/>
            <person name="Hunsperger H.M."/>
            <person name="Ryken S.A."/>
            <person name="Yost W."/>
            <person name="Jha R.K."/>
            <person name="Patterson J."/>
            <person name="Monnat R.J. Jr."/>
            <person name="Barlow S.B."/>
            <person name="Starkenburg S.R."/>
            <person name="Cattolico R.A."/>
        </authorList>
    </citation>
    <scope>NUCLEOTIDE SEQUENCE</scope>
    <source>
        <strain evidence="5">CCMP291</strain>
    </source>
</reference>
<dbReference type="Gene3D" id="1.20.1270.220">
    <property type="match status" value="1"/>
</dbReference>
<dbReference type="InterPro" id="IPR036427">
    <property type="entry name" value="Bromodomain-like_sf"/>
</dbReference>
<dbReference type="AlphaFoldDB" id="A0A0M0K0R3"/>
<evidence type="ECO:0000313" key="4">
    <source>
        <dbReference type="EMBL" id="KOO32410.1"/>
    </source>
</evidence>
<organism evidence="4 5">
    <name type="scientific">Chrysochromulina tobinii</name>
    <dbReference type="NCBI Taxonomy" id="1460289"/>
    <lineage>
        <taxon>Eukaryota</taxon>
        <taxon>Haptista</taxon>
        <taxon>Haptophyta</taxon>
        <taxon>Prymnesiophyceae</taxon>
        <taxon>Prymnesiales</taxon>
        <taxon>Chrysochromulinaceae</taxon>
        <taxon>Chrysochromulina</taxon>
    </lineage>
</organism>
<gene>
    <name evidence="4" type="ORF">Ctob_003141</name>
</gene>
<evidence type="ECO:0000259" key="3">
    <source>
        <dbReference type="PROSITE" id="PS50014"/>
    </source>
</evidence>
<keyword evidence="5" id="KW-1185">Reference proteome</keyword>
<dbReference type="OrthoDB" id="21449at2759"/>
<dbReference type="SUPFAM" id="SSF47370">
    <property type="entry name" value="Bromodomain"/>
    <property type="match status" value="1"/>
</dbReference>
<dbReference type="CDD" id="cd04369">
    <property type="entry name" value="Bromodomain"/>
    <property type="match status" value="1"/>
</dbReference>
<evidence type="ECO:0000256" key="2">
    <source>
        <dbReference type="PROSITE-ProRule" id="PRU00035"/>
    </source>
</evidence>
<dbReference type="EMBL" id="JWZX01001780">
    <property type="protein sequence ID" value="KOO32410.1"/>
    <property type="molecule type" value="Genomic_DNA"/>
</dbReference>
<accession>A0A0M0K0R3</accession>
<keyword evidence="1 2" id="KW-0103">Bromodomain</keyword>
<protein>
    <submittedName>
        <fullName evidence="4">Transcription regulator</fullName>
    </submittedName>
</protein>
<dbReference type="InterPro" id="IPR018359">
    <property type="entry name" value="Bromodomain_CS"/>
</dbReference>
<comment type="caution">
    <text evidence="4">The sequence shown here is derived from an EMBL/GenBank/DDBJ whole genome shotgun (WGS) entry which is preliminary data.</text>
</comment>
<dbReference type="PRINTS" id="PR00503">
    <property type="entry name" value="BROMODOMAIN"/>
</dbReference>
<dbReference type="Gene3D" id="1.20.920.10">
    <property type="entry name" value="Bromodomain-like"/>
    <property type="match status" value="1"/>
</dbReference>
<dbReference type="Pfam" id="PF00439">
    <property type="entry name" value="Bromodomain"/>
    <property type="match status" value="1"/>
</dbReference>
<evidence type="ECO:0000313" key="5">
    <source>
        <dbReference type="Proteomes" id="UP000037460"/>
    </source>
</evidence>
<name>A0A0M0K0R3_9EUKA</name>
<dbReference type="PROSITE" id="PS50014">
    <property type="entry name" value="BROMODOMAIN_2"/>
    <property type="match status" value="1"/>
</dbReference>
<feature type="domain" description="Bromo" evidence="3">
    <location>
        <begin position="20"/>
        <end position="92"/>
    </location>
</feature>
<sequence>YLEGREEVASRYHKVIRLLRQQPSAKYFKDPVDWQKLQLWNYLEVIEHPMDLSTILRKLESLEYETVAALRADVDLVWQNALTYNGPNSWIKKYIDEMRSIASKKFSEAESRPPGLARKPSGVTRAPPLSIRGVGNVPVQSGAPFFITPQMRHQLLDNVVKLSDDQRVQIGRLAEAFSSHAVETCADGREIKIDVDALEPKTFIRLDMHVRSLLAATISLTGGAP</sequence>
<dbReference type="PROSITE" id="PS00633">
    <property type="entry name" value="BROMODOMAIN_1"/>
    <property type="match status" value="1"/>
</dbReference>
<dbReference type="InterPro" id="IPR001487">
    <property type="entry name" value="Bromodomain"/>
</dbReference>
<dbReference type="InterPro" id="IPR038336">
    <property type="entry name" value="NET_sf"/>
</dbReference>
<feature type="non-terminal residue" evidence="4">
    <location>
        <position position="225"/>
    </location>
</feature>
<dbReference type="Proteomes" id="UP000037460">
    <property type="component" value="Unassembled WGS sequence"/>
</dbReference>
<evidence type="ECO:0000256" key="1">
    <source>
        <dbReference type="ARBA" id="ARBA00023117"/>
    </source>
</evidence>
<proteinExistence type="predicted"/>
<dbReference type="SMART" id="SM00297">
    <property type="entry name" value="BROMO"/>
    <property type="match status" value="1"/>
</dbReference>